<evidence type="ECO:0000313" key="1">
    <source>
        <dbReference type="EMBL" id="CAB4757435.1"/>
    </source>
</evidence>
<dbReference type="EMBL" id="CAEZZJ010000054">
    <property type="protein sequence ID" value="CAB4757435.1"/>
    <property type="molecule type" value="Genomic_DNA"/>
</dbReference>
<sequence length="147" mass="15485">MDQGVARTIDGIGGFTRSSATNSGIIWQIVGSKPRVSIQDVSGAITQINSTKVGAIGEITTPGTITLAEKFDTGWKLIVNGNQVKVSESELGLPTFVVSEVGAITLLHDGTKHRALISAQLIALLTVVVLSLPAGRRRREVPVEELA</sequence>
<gene>
    <name evidence="1" type="ORF">UFOPK2852_00580</name>
</gene>
<reference evidence="1" key="1">
    <citation type="submission" date="2020-05" db="EMBL/GenBank/DDBJ databases">
        <authorList>
            <person name="Chiriac C."/>
            <person name="Salcher M."/>
            <person name="Ghai R."/>
            <person name="Kavagutti S V."/>
        </authorList>
    </citation>
    <scope>NUCLEOTIDE SEQUENCE</scope>
</reference>
<organism evidence="1">
    <name type="scientific">freshwater metagenome</name>
    <dbReference type="NCBI Taxonomy" id="449393"/>
    <lineage>
        <taxon>unclassified sequences</taxon>
        <taxon>metagenomes</taxon>
        <taxon>ecological metagenomes</taxon>
    </lineage>
</organism>
<name>A0A6J6UDP2_9ZZZZ</name>
<protein>
    <submittedName>
        <fullName evidence="1">Unannotated protein</fullName>
    </submittedName>
</protein>
<accession>A0A6J6UDP2</accession>
<dbReference type="AlphaFoldDB" id="A0A6J6UDP2"/>
<proteinExistence type="predicted"/>